<comment type="caution">
    <text evidence="3">The sequence shown here is derived from an EMBL/GenBank/DDBJ whole genome shotgun (WGS) entry which is preliminary data.</text>
</comment>
<dbReference type="EMBL" id="JAROYP010000006">
    <property type="protein sequence ID" value="MDH5161689.1"/>
    <property type="molecule type" value="Genomic_DNA"/>
</dbReference>
<dbReference type="GeneID" id="79866767"/>
<dbReference type="Pfam" id="PF12986">
    <property type="entry name" value="DUF3870"/>
    <property type="match status" value="1"/>
</dbReference>
<evidence type="ECO:0000313" key="2">
    <source>
        <dbReference type="EMBL" id="MDH5161689.1"/>
    </source>
</evidence>
<proteinExistence type="predicted"/>
<dbReference type="Proteomes" id="UP001159179">
    <property type="component" value="Unassembled WGS sequence"/>
</dbReference>
<dbReference type="RefSeq" id="WP_058004973.1">
    <property type="nucleotide sequence ID" value="NZ_BOQX01000001.1"/>
</dbReference>
<name>A0A8E2I6G5_9BACI</name>
<evidence type="ECO:0000313" key="4">
    <source>
        <dbReference type="Proteomes" id="UP000189761"/>
    </source>
</evidence>
<keyword evidence="4" id="KW-1185">Reference proteome</keyword>
<organism evidence="3 4">
    <name type="scientific">Heyndrickxia oleronia</name>
    <dbReference type="NCBI Taxonomy" id="38875"/>
    <lineage>
        <taxon>Bacteria</taxon>
        <taxon>Bacillati</taxon>
        <taxon>Bacillota</taxon>
        <taxon>Bacilli</taxon>
        <taxon>Bacillales</taxon>
        <taxon>Bacillaceae</taxon>
        <taxon>Heyndrickxia</taxon>
    </lineage>
</organism>
<reference evidence="3 4" key="1">
    <citation type="submission" date="2017-01" db="EMBL/GenBank/DDBJ databases">
        <title>Draft genome sequence of Bacillus oleronius.</title>
        <authorList>
            <person name="Allam M."/>
        </authorList>
    </citation>
    <scope>NUCLEOTIDE SEQUENCE [LARGE SCALE GENOMIC DNA]</scope>
    <source>
        <strain evidence="3 4">DSM 9356</strain>
    </source>
</reference>
<protein>
    <submittedName>
        <fullName evidence="2">DUF3870 domain-containing protein</fullName>
    </submittedName>
</protein>
<accession>A0A8E2I6G5</accession>
<dbReference type="InterPro" id="IPR024617">
    <property type="entry name" value="DUF3870"/>
</dbReference>
<dbReference type="EMBL" id="MTLA01000468">
    <property type="protein sequence ID" value="OOP65743.1"/>
    <property type="molecule type" value="Genomic_DNA"/>
</dbReference>
<evidence type="ECO:0000313" key="3">
    <source>
        <dbReference type="EMBL" id="OOP65743.1"/>
    </source>
</evidence>
<dbReference type="Proteomes" id="UP000189761">
    <property type="component" value="Unassembled WGS sequence"/>
</dbReference>
<evidence type="ECO:0000259" key="1">
    <source>
        <dbReference type="Pfam" id="PF12986"/>
    </source>
</evidence>
<sequence>MNTYFIAGHAKLPAGMAAKSIYETLTITAEIDRKYGVIVEATCTLATEHGRDFISHLLKGYSLKDGIEAPLDTLKNCYFGKAYNALTSALKDLHKQYLLTCEKNKQNS</sequence>
<feature type="domain" description="DUF3870" evidence="1">
    <location>
        <begin position="5"/>
        <end position="97"/>
    </location>
</feature>
<dbReference type="AlphaFoldDB" id="A0A8E2I6G5"/>
<reference evidence="2" key="2">
    <citation type="submission" date="2023-03" db="EMBL/GenBank/DDBJ databases">
        <title>Bacterial isolates from washroom surfaces on a university campus.</title>
        <authorList>
            <person name="Holman D.B."/>
            <person name="Gzyl K.E."/>
            <person name="Taheri A.E."/>
        </authorList>
    </citation>
    <scope>NUCLEOTIDE SEQUENCE</scope>
    <source>
        <strain evidence="2">RD03</strain>
    </source>
</reference>
<gene>
    <name evidence="3" type="ORF">BWZ43_24610</name>
    <name evidence="2" type="ORF">P5X88_12120</name>
</gene>